<dbReference type="OMA" id="CYADWCS"/>
<evidence type="ECO:0000313" key="3">
    <source>
        <dbReference type="EMBL" id="KDO23406.1"/>
    </source>
</evidence>
<dbReference type="FunFam" id="3.40.30.10:FF:000245">
    <property type="entry name" value="Thioredoxin"/>
    <property type="match status" value="1"/>
</dbReference>
<dbReference type="CDD" id="cd02947">
    <property type="entry name" value="TRX_family"/>
    <property type="match status" value="1"/>
</dbReference>
<evidence type="ECO:0000256" key="1">
    <source>
        <dbReference type="ARBA" id="ARBA00023157"/>
    </source>
</evidence>
<accession>A0A067CA34</accession>
<dbReference type="PRINTS" id="PR00421">
    <property type="entry name" value="THIOREDOXIN"/>
</dbReference>
<dbReference type="EMBL" id="KK583254">
    <property type="protein sequence ID" value="KDO23406.1"/>
    <property type="molecule type" value="Genomic_DNA"/>
</dbReference>
<keyword evidence="1" id="KW-1015">Disulfide bond</keyword>
<dbReference type="PROSITE" id="PS00194">
    <property type="entry name" value="THIOREDOXIN_1"/>
    <property type="match status" value="1"/>
</dbReference>
<keyword evidence="4" id="KW-1185">Reference proteome</keyword>
<reference evidence="3 4" key="1">
    <citation type="journal article" date="2013" name="PLoS Genet.">
        <title>Distinctive expansion of potential virulence genes in the genome of the oomycete fish pathogen Saprolegnia parasitica.</title>
        <authorList>
            <person name="Jiang R.H."/>
            <person name="de Bruijn I."/>
            <person name="Haas B.J."/>
            <person name="Belmonte R."/>
            <person name="Lobach L."/>
            <person name="Christie J."/>
            <person name="van den Ackerveken G."/>
            <person name="Bottin A."/>
            <person name="Bulone V."/>
            <person name="Diaz-Moreno S.M."/>
            <person name="Dumas B."/>
            <person name="Fan L."/>
            <person name="Gaulin E."/>
            <person name="Govers F."/>
            <person name="Grenville-Briggs L.J."/>
            <person name="Horner N.R."/>
            <person name="Levin J.Z."/>
            <person name="Mammella M."/>
            <person name="Meijer H.J."/>
            <person name="Morris P."/>
            <person name="Nusbaum C."/>
            <person name="Oome S."/>
            <person name="Phillips A.J."/>
            <person name="van Rooyen D."/>
            <person name="Rzeszutek E."/>
            <person name="Saraiva M."/>
            <person name="Secombes C.J."/>
            <person name="Seidl M.F."/>
            <person name="Snel B."/>
            <person name="Stassen J.H."/>
            <person name="Sykes S."/>
            <person name="Tripathy S."/>
            <person name="van den Berg H."/>
            <person name="Vega-Arreguin J.C."/>
            <person name="Wawra S."/>
            <person name="Young S.K."/>
            <person name="Zeng Q."/>
            <person name="Dieguez-Uribeondo J."/>
            <person name="Russ C."/>
            <person name="Tyler B.M."/>
            <person name="van West P."/>
        </authorList>
    </citation>
    <scope>NUCLEOTIDE SEQUENCE [LARGE SCALE GENOMIC DNA]</scope>
    <source>
        <strain evidence="3 4">CBS 223.65</strain>
    </source>
</reference>
<proteinExistence type="predicted"/>
<organism evidence="3 4">
    <name type="scientific">Saprolegnia parasitica (strain CBS 223.65)</name>
    <dbReference type="NCBI Taxonomy" id="695850"/>
    <lineage>
        <taxon>Eukaryota</taxon>
        <taxon>Sar</taxon>
        <taxon>Stramenopiles</taxon>
        <taxon>Oomycota</taxon>
        <taxon>Saprolegniomycetes</taxon>
        <taxon>Saprolegniales</taxon>
        <taxon>Saprolegniaceae</taxon>
        <taxon>Saprolegnia</taxon>
    </lineage>
</organism>
<dbReference type="KEGG" id="spar:SPRG_11499"/>
<dbReference type="RefSeq" id="XP_012205894.1">
    <property type="nucleotide sequence ID" value="XM_012350504.1"/>
</dbReference>
<dbReference type="InterPro" id="IPR013766">
    <property type="entry name" value="Thioredoxin_domain"/>
</dbReference>
<dbReference type="Pfam" id="PF00085">
    <property type="entry name" value="Thioredoxin"/>
    <property type="match status" value="1"/>
</dbReference>
<sequence length="111" mass="12588">MSSVQELHFPSEAAFRTEITLDKYKDRLVVVDFSAVWCPPCQYIKPIFRDFAKDLSEAAFIEVDVDESDELSAAVGIRAMPTFQFYRNGKKIDTMTGADPAGLKRLLNQHK</sequence>
<dbReference type="STRING" id="695850.A0A067CA34"/>
<dbReference type="AlphaFoldDB" id="A0A067CA34"/>
<dbReference type="PROSITE" id="PS51352">
    <property type="entry name" value="THIOREDOXIN_2"/>
    <property type="match status" value="1"/>
</dbReference>
<dbReference type="GeneID" id="24133531"/>
<evidence type="ECO:0000313" key="4">
    <source>
        <dbReference type="Proteomes" id="UP000030745"/>
    </source>
</evidence>
<dbReference type="OrthoDB" id="2121326at2759"/>
<name>A0A067CA34_SAPPC</name>
<feature type="domain" description="Thioredoxin" evidence="2">
    <location>
        <begin position="1"/>
        <end position="111"/>
    </location>
</feature>
<dbReference type="InterPro" id="IPR036249">
    <property type="entry name" value="Thioredoxin-like_sf"/>
</dbReference>
<dbReference type="SUPFAM" id="SSF52833">
    <property type="entry name" value="Thioredoxin-like"/>
    <property type="match status" value="1"/>
</dbReference>
<gene>
    <name evidence="3" type="ORF">SPRG_11499</name>
</gene>
<dbReference type="InterPro" id="IPR017937">
    <property type="entry name" value="Thioredoxin_CS"/>
</dbReference>
<evidence type="ECO:0000259" key="2">
    <source>
        <dbReference type="PROSITE" id="PS51352"/>
    </source>
</evidence>
<dbReference type="Proteomes" id="UP000030745">
    <property type="component" value="Unassembled WGS sequence"/>
</dbReference>
<dbReference type="VEuPathDB" id="FungiDB:SPRG_11499"/>
<protein>
    <recommendedName>
        <fullName evidence="2">Thioredoxin domain-containing protein</fullName>
    </recommendedName>
</protein>
<dbReference type="PANTHER" id="PTHR46115">
    <property type="entry name" value="THIOREDOXIN-LIKE PROTEIN 1"/>
    <property type="match status" value="1"/>
</dbReference>
<dbReference type="Gene3D" id="3.40.30.10">
    <property type="entry name" value="Glutaredoxin"/>
    <property type="match status" value="1"/>
</dbReference>